<proteinExistence type="predicted"/>
<reference evidence="2 3" key="1">
    <citation type="submission" date="2018-05" db="EMBL/GenBank/DDBJ databases">
        <title>Genomic Encyclopedia of Type Strains, Phase IV (KMG-IV): sequencing the most valuable type-strain genomes for metagenomic binning, comparative biology and taxonomic classification.</title>
        <authorList>
            <person name="Goeker M."/>
        </authorList>
    </citation>
    <scope>NUCLEOTIDE SEQUENCE [LARGE SCALE GENOMIC DNA]</scope>
    <source>
        <strain evidence="2 3">DSM 16097</strain>
    </source>
</reference>
<accession>A0A316GAP5</accession>
<comment type="caution">
    <text evidence="2">The sequence shown here is derived from an EMBL/GenBank/DDBJ whole genome shotgun (WGS) entry which is preliminary data.</text>
</comment>
<evidence type="ECO:0008006" key="4">
    <source>
        <dbReference type="Google" id="ProtNLM"/>
    </source>
</evidence>
<evidence type="ECO:0000256" key="1">
    <source>
        <dbReference type="SAM" id="Phobius"/>
    </source>
</evidence>
<dbReference type="RefSeq" id="WP_109670511.1">
    <property type="nucleotide sequence ID" value="NZ_QGGW01000012.1"/>
</dbReference>
<dbReference type="Gene3D" id="1.25.40.10">
    <property type="entry name" value="Tetratricopeptide repeat domain"/>
    <property type="match status" value="1"/>
</dbReference>
<evidence type="ECO:0000313" key="2">
    <source>
        <dbReference type="EMBL" id="PWK57285.1"/>
    </source>
</evidence>
<sequence>MFRIPNVVLYIIAGVTVGAVLSLTRVDEERPADPPGAAALQQAADRLANVPGIVDLLATCPADAWLSRVDMAAGDIWQQGACLSDFDGCLEACVAGNSATACRTTARAIELSDDPYAMDPAIDLSRRQAYALACALGSASGCTNRAAALRNAAQVAPDPLSDLTQWARDLCLYRSFSSACDAGSEWGCAMSGQSYQLGEGTTRDNARARVQLLRACEGSTGVEPEDTAHAPCRFARNLLASIEES</sequence>
<feature type="transmembrane region" description="Helical" evidence="1">
    <location>
        <begin position="7"/>
        <end position="24"/>
    </location>
</feature>
<protein>
    <recommendedName>
        <fullName evidence="4">Beta-lactamase</fullName>
    </recommendedName>
</protein>
<name>A0A316GAP5_9RHOB</name>
<keyword evidence="1" id="KW-0812">Transmembrane</keyword>
<dbReference type="InterPro" id="IPR011990">
    <property type="entry name" value="TPR-like_helical_dom_sf"/>
</dbReference>
<keyword evidence="1" id="KW-1133">Transmembrane helix</keyword>
<keyword evidence="1" id="KW-0472">Membrane</keyword>
<dbReference type="AlphaFoldDB" id="A0A316GAP5"/>
<dbReference type="OrthoDB" id="8004745at2"/>
<gene>
    <name evidence="2" type="ORF">C7455_1129</name>
</gene>
<dbReference type="EMBL" id="QGGW01000012">
    <property type="protein sequence ID" value="PWK57285.1"/>
    <property type="molecule type" value="Genomic_DNA"/>
</dbReference>
<evidence type="ECO:0000313" key="3">
    <source>
        <dbReference type="Proteomes" id="UP000245708"/>
    </source>
</evidence>
<organism evidence="2 3">
    <name type="scientific">Roseicyclus mahoneyensis</name>
    <dbReference type="NCBI Taxonomy" id="164332"/>
    <lineage>
        <taxon>Bacteria</taxon>
        <taxon>Pseudomonadati</taxon>
        <taxon>Pseudomonadota</taxon>
        <taxon>Alphaproteobacteria</taxon>
        <taxon>Rhodobacterales</taxon>
        <taxon>Roseobacteraceae</taxon>
        <taxon>Roseicyclus</taxon>
    </lineage>
</organism>
<dbReference type="Proteomes" id="UP000245708">
    <property type="component" value="Unassembled WGS sequence"/>
</dbReference>
<keyword evidence="3" id="KW-1185">Reference proteome</keyword>